<dbReference type="OrthoDB" id="2600604at2"/>
<sequence>MEKQEQTSDKEVTNLINPSSISIQQMQTEAQAFQSVYPDFISEIERVESTRGKLNDFQLMMAVSYAKNGLGVLSYERRQIINAIFAAFTNIYRNEGRIAANQWAYENFGCGVMPLSSEDTRDVHTRLEELSTMIRDKETELLKLYREYYVLQTYLGEEREEAQV</sequence>
<protein>
    <submittedName>
        <fullName evidence="1">Uncharacterized protein</fullName>
    </submittedName>
</protein>
<dbReference type="Proteomes" id="UP000309673">
    <property type="component" value="Unassembled WGS sequence"/>
</dbReference>
<proteinExistence type="predicted"/>
<accession>A0A4U0FGH7</accession>
<name>A0A4U0FGH7_9BACL</name>
<dbReference type="AlphaFoldDB" id="A0A4U0FGH7"/>
<gene>
    <name evidence="1" type="ORF">E5161_01110</name>
</gene>
<organism evidence="1 2">
    <name type="scientific">Cohnella pontilimi</name>
    <dbReference type="NCBI Taxonomy" id="2564100"/>
    <lineage>
        <taxon>Bacteria</taxon>
        <taxon>Bacillati</taxon>
        <taxon>Bacillota</taxon>
        <taxon>Bacilli</taxon>
        <taxon>Bacillales</taxon>
        <taxon>Paenibacillaceae</taxon>
        <taxon>Cohnella</taxon>
    </lineage>
</organism>
<dbReference type="EMBL" id="SUPK01000001">
    <property type="protein sequence ID" value="TJY44027.1"/>
    <property type="molecule type" value="Genomic_DNA"/>
</dbReference>
<keyword evidence="2" id="KW-1185">Reference proteome</keyword>
<evidence type="ECO:0000313" key="2">
    <source>
        <dbReference type="Proteomes" id="UP000309673"/>
    </source>
</evidence>
<evidence type="ECO:0000313" key="1">
    <source>
        <dbReference type="EMBL" id="TJY44027.1"/>
    </source>
</evidence>
<dbReference type="RefSeq" id="WP_136775747.1">
    <property type="nucleotide sequence ID" value="NZ_SUPK01000001.1"/>
</dbReference>
<reference evidence="1 2" key="1">
    <citation type="submission" date="2019-04" db="EMBL/GenBank/DDBJ databases">
        <title>Cohnella sp. nov., isolated from soil.</title>
        <authorList>
            <person name="Kim W."/>
        </authorList>
    </citation>
    <scope>NUCLEOTIDE SEQUENCE [LARGE SCALE GENOMIC DNA]</scope>
    <source>
        <strain evidence="1 2">CAU 1483</strain>
    </source>
</reference>
<comment type="caution">
    <text evidence="1">The sequence shown here is derived from an EMBL/GenBank/DDBJ whole genome shotgun (WGS) entry which is preliminary data.</text>
</comment>